<dbReference type="AlphaFoldDB" id="H3GKH4"/>
<dbReference type="CDD" id="cd08590">
    <property type="entry name" value="PI-PLCc_Rv2075c_like"/>
    <property type="match status" value="1"/>
</dbReference>
<accession>H3GKH4</accession>
<keyword evidence="3" id="KW-1133">Transmembrane helix</keyword>
<dbReference type="GO" id="GO:0008081">
    <property type="term" value="F:phosphoric diester hydrolase activity"/>
    <property type="evidence" value="ECO:0007669"/>
    <property type="project" value="InterPro"/>
</dbReference>
<keyword evidence="2" id="KW-0812">Transmembrane</keyword>
<comment type="subcellular location">
    <subcellularLocation>
        <location evidence="1">Membrane</location>
    </subcellularLocation>
</comment>
<proteinExistence type="predicted"/>
<dbReference type="InParanoid" id="H3GKH4"/>
<dbReference type="GO" id="GO:0006629">
    <property type="term" value="P:lipid metabolic process"/>
    <property type="evidence" value="ECO:0007669"/>
    <property type="project" value="InterPro"/>
</dbReference>
<evidence type="ECO:0000256" key="5">
    <source>
        <dbReference type="SAM" id="SignalP"/>
    </source>
</evidence>
<reference evidence="6" key="2">
    <citation type="submission" date="2015-06" db="UniProtKB">
        <authorList>
            <consortium name="EnsemblProtists"/>
        </authorList>
    </citation>
    <scope>IDENTIFICATION</scope>
    <source>
        <strain evidence="6">Pr102</strain>
    </source>
</reference>
<keyword evidence="4" id="KW-0472">Membrane</keyword>
<evidence type="ECO:0000256" key="4">
    <source>
        <dbReference type="ARBA" id="ARBA00023136"/>
    </source>
</evidence>
<keyword evidence="7" id="KW-1185">Reference proteome</keyword>
<dbReference type="PANTHER" id="PTHR35518:SF2">
    <property type="entry name" value="MAINTENANCE OF TELOMERE CAPPING PROTEIN 6"/>
    <property type="match status" value="1"/>
</dbReference>
<evidence type="ECO:0000256" key="1">
    <source>
        <dbReference type="ARBA" id="ARBA00004370"/>
    </source>
</evidence>
<evidence type="ECO:0008006" key="8">
    <source>
        <dbReference type="Google" id="ProtNLM"/>
    </source>
</evidence>
<feature type="chain" id="PRO_5003585648" description="Phosphatidylinositol-specific phospholipase C X domain-containing protein" evidence="5">
    <location>
        <begin position="29"/>
        <end position="815"/>
    </location>
</feature>
<dbReference type="Pfam" id="PF26146">
    <property type="entry name" value="PI-PLC_X"/>
    <property type="match status" value="1"/>
</dbReference>
<sequence length="815" mass="88187">MNLRRFAASVFVGVLGLTSIAPPVAVRAQTCKAGDGVFSFLVNALPTAYGVNTCVANNVGTIALAVASTLFSSCGVLDIVDLVKNQDFKNLIALFKDIAATPADISPLVYKFMAAQNDDSVDNLCDAFSGALGPCGEKVIPKLIPAFQKDDVCCADISDLIDLLNIVIPADKNMEYFIVNELIDGFNRFLCSKKGDASCGLDMFSQLTTMYTVDNFDFFNNLIMPFMTIGAGEECSGLSGNPYKNTAAQATGTTVNFGCCVHQMRPFIQTIQSAIKNIVGDDVWDIVNGMVQLKAPNGGFVDTLTGTTTCEFDGDSCKDPKGMADDLEMTREPGSKNPGKNDLVDTECTLVDKCNGDKSVCSSVCDRGSVVVPEWLKSTQAYQRNLANSGPFCYAQIPATHNSAITLADGFGNRDQLFNKNLDADKFWSYLKTNNQVLSMTDQLDIGIRFLEIDTHFFLNDLHVGHCGTLGLESLQALFDALGKTLGIYGTYTWGPELLGCFPSISGIKASEQPLIKDSMDEIKAWLNANPTEFVVVYLDTGSDIKRMDKFGDIDTLFTDTFGDLLVPLTALDDLAKGKWTGGSINGFINAGHQVLALANTKTAAAYSLYDMCTAEKDLTVEFIDALPDAKRQINGLTIYSPENWIRSWSEQIRYISLAATATLTRKFPVFLDADSIPKYLRWNLNLIALDNADVAKMAAQIWSWAENEPSTTEAGATVLMDPNGRWVASAKATQGSRACWDAVKMAWSIVAFAEDCPAGTAFTAPTDPYMNYLLHEALVAQKIVDTSLVINATLTAVGAPTPVPSVVAVVTERE</sequence>
<dbReference type="SUPFAM" id="SSF51695">
    <property type="entry name" value="PLC-like phosphodiesterases"/>
    <property type="match status" value="1"/>
</dbReference>
<dbReference type="PANTHER" id="PTHR35518">
    <property type="entry name" value="MAINTENANCE OF TELOMOERE CAPPING"/>
    <property type="match status" value="1"/>
</dbReference>
<dbReference type="EnsemblProtists" id="Phyra76765">
    <property type="protein sequence ID" value="Phyra76765"/>
    <property type="gene ID" value="Phyra76765"/>
</dbReference>
<dbReference type="OMA" id="FINAGHQ"/>
<dbReference type="InterPro" id="IPR051008">
    <property type="entry name" value="Telomere_Capping_Maintenance"/>
</dbReference>
<protein>
    <recommendedName>
        <fullName evidence="8">Phosphatidylinositol-specific phospholipase C X domain-containing protein</fullName>
    </recommendedName>
</protein>
<dbReference type="InterPro" id="IPR017946">
    <property type="entry name" value="PLC-like_Pdiesterase_TIM-brl"/>
</dbReference>
<dbReference type="VEuPathDB" id="FungiDB:KRP22_3015"/>
<dbReference type="eggNOG" id="ENOG502SE1J">
    <property type="taxonomic scope" value="Eukaryota"/>
</dbReference>
<dbReference type="GO" id="GO:0016020">
    <property type="term" value="C:membrane"/>
    <property type="evidence" value="ECO:0007669"/>
    <property type="project" value="UniProtKB-SubCell"/>
</dbReference>
<feature type="signal peptide" evidence="5">
    <location>
        <begin position="1"/>
        <end position="28"/>
    </location>
</feature>
<dbReference type="EMBL" id="DS566017">
    <property type="status" value="NOT_ANNOTATED_CDS"/>
    <property type="molecule type" value="Genomic_DNA"/>
</dbReference>
<reference evidence="7" key="1">
    <citation type="journal article" date="2006" name="Science">
        <title>Phytophthora genome sequences uncover evolutionary origins and mechanisms of pathogenesis.</title>
        <authorList>
            <person name="Tyler B.M."/>
            <person name="Tripathy S."/>
            <person name="Zhang X."/>
            <person name="Dehal P."/>
            <person name="Jiang R.H."/>
            <person name="Aerts A."/>
            <person name="Arredondo F.D."/>
            <person name="Baxter L."/>
            <person name="Bensasson D."/>
            <person name="Beynon J.L."/>
            <person name="Chapman J."/>
            <person name="Damasceno C.M."/>
            <person name="Dorrance A.E."/>
            <person name="Dou D."/>
            <person name="Dickerman A.W."/>
            <person name="Dubchak I.L."/>
            <person name="Garbelotto M."/>
            <person name="Gijzen M."/>
            <person name="Gordon S.G."/>
            <person name="Govers F."/>
            <person name="Grunwald N.J."/>
            <person name="Huang W."/>
            <person name="Ivors K.L."/>
            <person name="Jones R.W."/>
            <person name="Kamoun S."/>
            <person name="Krampis K."/>
            <person name="Lamour K.H."/>
            <person name="Lee M.K."/>
            <person name="McDonald W.H."/>
            <person name="Medina M."/>
            <person name="Meijer H.J."/>
            <person name="Nordberg E.K."/>
            <person name="Maclean D.J."/>
            <person name="Ospina-Giraldo M.D."/>
            <person name="Morris P.F."/>
            <person name="Phuntumart V."/>
            <person name="Putnam N.H."/>
            <person name="Rash S."/>
            <person name="Rose J.K."/>
            <person name="Sakihama Y."/>
            <person name="Salamov A.A."/>
            <person name="Savidor A."/>
            <person name="Scheuring C.F."/>
            <person name="Smith B.M."/>
            <person name="Sobral B.W."/>
            <person name="Terry A."/>
            <person name="Torto-Alalibo T.A."/>
            <person name="Win J."/>
            <person name="Xu Z."/>
            <person name="Zhang H."/>
            <person name="Grigoriev I.V."/>
            <person name="Rokhsar D.S."/>
            <person name="Boore J.L."/>
        </authorList>
    </citation>
    <scope>NUCLEOTIDE SEQUENCE [LARGE SCALE GENOMIC DNA]</scope>
    <source>
        <strain evidence="7">Pr102</strain>
    </source>
</reference>
<dbReference type="Proteomes" id="UP000005238">
    <property type="component" value="Unassembled WGS sequence"/>
</dbReference>
<evidence type="ECO:0000256" key="3">
    <source>
        <dbReference type="ARBA" id="ARBA00022989"/>
    </source>
</evidence>
<evidence type="ECO:0000313" key="6">
    <source>
        <dbReference type="EnsemblProtists" id="Phyra76765"/>
    </source>
</evidence>
<dbReference type="VEuPathDB" id="FungiDB:KRP23_3747"/>
<dbReference type="HOGENOM" id="CLU_012720_0_0_1"/>
<organism evidence="6 7">
    <name type="scientific">Phytophthora ramorum</name>
    <name type="common">Sudden oak death agent</name>
    <dbReference type="NCBI Taxonomy" id="164328"/>
    <lineage>
        <taxon>Eukaryota</taxon>
        <taxon>Sar</taxon>
        <taxon>Stramenopiles</taxon>
        <taxon>Oomycota</taxon>
        <taxon>Peronosporomycetes</taxon>
        <taxon>Peronosporales</taxon>
        <taxon>Peronosporaceae</taxon>
        <taxon>Phytophthora</taxon>
    </lineage>
</organism>
<dbReference type="Gene3D" id="3.20.20.190">
    <property type="entry name" value="Phosphatidylinositol (PI) phosphodiesterase"/>
    <property type="match status" value="1"/>
</dbReference>
<keyword evidence="5" id="KW-0732">Signal</keyword>
<evidence type="ECO:0000313" key="7">
    <source>
        <dbReference type="Proteomes" id="UP000005238"/>
    </source>
</evidence>
<evidence type="ECO:0000256" key="2">
    <source>
        <dbReference type="ARBA" id="ARBA00022692"/>
    </source>
</evidence>
<name>H3GKH4_PHYRM</name>